<feature type="region of interest" description="Disordered" evidence="3">
    <location>
        <begin position="208"/>
        <end position="286"/>
    </location>
</feature>
<feature type="region of interest" description="Disordered" evidence="3">
    <location>
        <begin position="625"/>
        <end position="677"/>
    </location>
</feature>
<comment type="subcellular location">
    <subcellularLocation>
        <location evidence="1">Nucleus</location>
    </subcellularLocation>
</comment>
<feature type="region of interest" description="Disordered" evidence="3">
    <location>
        <begin position="342"/>
        <end position="399"/>
    </location>
</feature>
<dbReference type="SUPFAM" id="SSF57701">
    <property type="entry name" value="Zn2/Cys6 DNA-binding domain"/>
    <property type="match status" value="1"/>
</dbReference>
<dbReference type="PROSITE" id="PS00463">
    <property type="entry name" value="ZN2_CY6_FUNGAL_1"/>
    <property type="match status" value="1"/>
</dbReference>
<dbReference type="SMART" id="SM00066">
    <property type="entry name" value="GAL4"/>
    <property type="match status" value="1"/>
</dbReference>
<dbReference type="Pfam" id="PF00172">
    <property type="entry name" value="Zn_clus"/>
    <property type="match status" value="1"/>
</dbReference>
<feature type="region of interest" description="Disordered" evidence="3">
    <location>
        <begin position="1"/>
        <end position="36"/>
    </location>
</feature>
<feature type="compositionally biased region" description="Basic and acidic residues" evidence="3">
    <location>
        <begin position="630"/>
        <end position="646"/>
    </location>
</feature>
<proteinExistence type="predicted"/>
<feature type="compositionally biased region" description="Polar residues" evidence="3">
    <location>
        <begin position="253"/>
        <end position="286"/>
    </location>
</feature>
<feature type="compositionally biased region" description="Gly residues" evidence="3">
    <location>
        <begin position="811"/>
        <end position="820"/>
    </location>
</feature>
<dbReference type="PROSITE" id="PS50048">
    <property type="entry name" value="ZN2_CY6_FUNGAL_2"/>
    <property type="match status" value="1"/>
</dbReference>
<evidence type="ECO:0000313" key="5">
    <source>
        <dbReference type="EMBL" id="KAF3212090.1"/>
    </source>
</evidence>
<feature type="compositionally biased region" description="Pro residues" evidence="3">
    <location>
        <begin position="795"/>
        <end position="809"/>
    </location>
</feature>
<dbReference type="PANTHER" id="PTHR37534">
    <property type="entry name" value="TRANSCRIPTIONAL ACTIVATOR PROTEIN UGA3"/>
    <property type="match status" value="1"/>
</dbReference>
<dbReference type="GO" id="GO:0005634">
    <property type="term" value="C:nucleus"/>
    <property type="evidence" value="ECO:0007669"/>
    <property type="project" value="UniProtKB-SubCell"/>
</dbReference>
<organism evidence="5 6">
    <name type="scientific">Orbilia oligospora</name>
    <name type="common">Nematode-trapping fungus</name>
    <name type="synonym">Arthrobotrys oligospora</name>
    <dbReference type="NCBI Taxonomy" id="2813651"/>
    <lineage>
        <taxon>Eukaryota</taxon>
        <taxon>Fungi</taxon>
        <taxon>Dikarya</taxon>
        <taxon>Ascomycota</taxon>
        <taxon>Pezizomycotina</taxon>
        <taxon>Orbiliomycetes</taxon>
        <taxon>Orbiliales</taxon>
        <taxon>Orbiliaceae</taxon>
        <taxon>Orbilia</taxon>
    </lineage>
</organism>
<dbReference type="GO" id="GO:0008270">
    <property type="term" value="F:zinc ion binding"/>
    <property type="evidence" value="ECO:0007669"/>
    <property type="project" value="InterPro"/>
</dbReference>
<comment type="caution">
    <text evidence="5">The sequence shown here is derived from an EMBL/GenBank/DDBJ whole genome shotgun (WGS) entry which is preliminary data.</text>
</comment>
<dbReference type="GO" id="GO:0000981">
    <property type="term" value="F:DNA-binding transcription factor activity, RNA polymerase II-specific"/>
    <property type="evidence" value="ECO:0007669"/>
    <property type="project" value="InterPro"/>
</dbReference>
<feature type="domain" description="Zn(2)-C6 fungal-type" evidence="4">
    <location>
        <begin position="39"/>
        <end position="67"/>
    </location>
</feature>
<dbReference type="AlphaFoldDB" id="A0A7C8QK01"/>
<protein>
    <recommendedName>
        <fullName evidence="4">Zn(2)-C6 fungal-type domain-containing protein</fullName>
    </recommendedName>
</protein>
<dbReference type="Gene3D" id="4.10.240.10">
    <property type="entry name" value="Zn(2)-C6 fungal-type DNA-binding domain"/>
    <property type="match status" value="1"/>
</dbReference>
<name>A0A7C8QK01_ORBOL</name>
<evidence type="ECO:0000256" key="2">
    <source>
        <dbReference type="ARBA" id="ARBA00023242"/>
    </source>
</evidence>
<sequence length="1241" mass="132936">MSEPANVETQPPPDQPEKPGAGGEPSKPTRISKKRTKTGCLTCRKRRIKCGEERPTCNNCVKSKRVCEGYSQRVVFKLGGFGNEDGQLDGMGYYGYPEQMPYIPGSDPSLPYALQAARGNMNLQRIAPAPYTRRIGDETLPENQLHTTLPPHLQYYMGAQQGQNPLQSPEDTPPGFPQDPNYLRHRASVSPISPIDVGMAHRGSISLVSQGHQPPLSAATESHWPASATSATHPNIDSEYAPRQSYGHEITPPSATSSASFHLASPSTHQAPTTSAPSRSSNASEASTLNSYGYNAPYGTGYEGQPAGYANATYSPGTYSGTNFKTEPDFDQHRYSGPTAIQEHQGQEEGPQDDFVAGGALDGSEDEDEELNDEQDEVEEDEDGEDDYEDFAPMDLDATSRQTISTAITPYTQDNESTRLTFRSFLPEAGTLIRYQPAATASPLSNPTTARIFCHWIYVVAPSLSVFERHPANPHQSFTPGTRLNGPQNLWCYTIPTVSLSSPLLLHALLAVASLHIAKLSDEPITSSYVHYHFALRRLRKAISDDRERASVATLAGTLLLAYYETMAADVRKWSSHLQGAKNLLKEIDFDNLRRMEVLEDEELTQQQQATNPVFDGIASIRNRKMQQKTSKDNSDRTSPTDDPIRRYILGSRERRKMSQVEKTRVNSSPKASNPRDQETAILQSDLFWFFAKQDAYQSLLSGEGLVLDYAHWSQCPPRPRIGTLGTSYGSTDYLYLLYGRIADFQARDAKRKAEVEKYGPAPAILELMKSMGGGGPPGQGGPPQMGRQGGSPAGLPPMGGPPSGPQGGPPQMGGPGGPQGGPPPGWTGGPPPGWQGGPPPGWQGGPPPGWQGGPPPGWQGGPPPGWQGGPPPGLQGGPPPGLQGGPPPGLQGGPPPGLQGGPPPGWQGGPPPGWQGGPPPGWQGGPPPGWTGGPPPGCQGGPPPGMAGPPTRMPPAGMPAHPADAGPPSTSSTSPSTEGGDQSTPPSATSAPKSPPKYTKAELESMTVEAEMEWIEIYKALLLFQESLGDEFQPLEEELMPVQPSPFGDAIFYRTYSVSCLQALYKTAHIILERSHPSMPSNGWMAAGIAARKTAGLAQEMGRIAAGLFPPAQASEISPPLGGVLIELSFCMLFAGVQYQDPNQREWLVEHMYNVGKMTGWGTANRCALGCEHAWEKAAAIGKGPPYKRRASSEPREMPISTQEGSNYVFLGSANKAHWATALLGPLENKMETMALDGGA</sequence>
<dbReference type="InterPro" id="IPR001138">
    <property type="entry name" value="Zn2Cys6_DnaBD"/>
</dbReference>
<evidence type="ECO:0000256" key="1">
    <source>
        <dbReference type="ARBA" id="ARBA00004123"/>
    </source>
</evidence>
<feature type="compositionally biased region" description="Polar residues" evidence="3">
    <location>
        <begin position="161"/>
        <end position="170"/>
    </location>
</feature>
<feature type="compositionally biased region" description="Acidic residues" evidence="3">
    <location>
        <begin position="363"/>
        <end position="392"/>
    </location>
</feature>
<dbReference type="Pfam" id="PF11951">
    <property type="entry name" value="Fungal_trans_2"/>
    <property type="match status" value="1"/>
</dbReference>
<feature type="region of interest" description="Disordered" evidence="3">
    <location>
        <begin position="768"/>
        <end position="1001"/>
    </location>
</feature>
<dbReference type="PANTHER" id="PTHR37534:SF23">
    <property type="entry name" value="ZN(II)2CYS6 TRANSCRIPTION FACTOR (EUROFUNG)"/>
    <property type="match status" value="1"/>
</dbReference>
<feature type="compositionally biased region" description="Pro residues" evidence="3">
    <location>
        <begin position="821"/>
        <end position="958"/>
    </location>
</feature>
<feature type="compositionally biased region" description="Gly residues" evidence="3">
    <location>
        <begin position="772"/>
        <end position="793"/>
    </location>
</feature>
<accession>A0A7C8QK01</accession>
<dbReference type="InterPro" id="IPR021858">
    <property type="entry name" value="Fun_TF"/>
</dbReference>
<evidence type="ECO:0000256" key="3">
    <source>
        <dbReference type="SAM" id="MobiDB-lite"/>
    </source>
</evidence>
<reference evidence="5 6" key="1">
    <citation type="submission" date="2019-06" db="EMBL/GenBank/DDBJ databases">
        <authorList>
            <person name="Palmer J.M."/>
        </authorList>
    </citation>
    <scope>NUCLEOTIDE SEQUENCE [LARGE SCALE GENOMIC DNA]</scope>
    <source>
        <strain evidence="5 6">TWF106</strain>
    </source>
</reference>
<dbReference type="Proteomes" id="UP000472727">
    <property type="component" value="Unassembled WGS sequence"/>
</dbReference>
<gene>
    <name evidence="5" type="ORF">TWF106_010020</name>
</gene>
<evidence type="ECO:0000259" key="4">
    <source>
        <dbReference type="PROSITE" id="PS50048"/>
    </source>
</evidence>
<dbReference type="GO" id="GO:0045944">
    <property type="term" value="P:positive regulation of transcription by RNA polymerase II"/>
    <property type="evidence" value="ECO:0007669"/>
    <property type="project" value="TreeGrafter"/>
</dbReference>
<feature type="compositionally biased region" description="Low complexity" evidence="3">
    <location>
        <begin position="968"/>
        <end position="993"/>
    </location>
</feature>
<keyword evidence="2" id="KW-0539">Nucleus</keyword>
<evidence type="ECO:0000313" key="6">
    <source>
        <dbReference type="Proteomes" id="UP000472727"/>
    </source>
</evidence>
<dbReference type="CDD" id="cd00067">
    <property type="entry name" value="GAL4"/>
    <property type="match status" value="1"/>
</dbReference>
<dbReference type="EMBL" id="WIWS01000071">
    <property type="protein sequence ID" value="KAF3212090.1"/>
    <property type="molecule type" value="Genomic_DNA"/>
</dbReference>
<dbReference type="GO" id="GO:0000976">
    <property type="term" value="F:transcription cis-regulatory region binding"/>
    <property type="evidence" value="ECO:0007669"/>
    <property type="project" value="TreeGrafter"/>
</dbReference>
<feature type="region of interest" description="Disordered" evidence="3">
    <location>
        <begin position="161"/>
        <end position="180"/>
    </location>
</feature>
<dbReference type="InterPro" id="IPR036864">
    <property type="entry name" value="Zn2-C6_fun-type_DNA-bd_sf"/>
</dbReference>